<reference evidence="1" key="1">
    <citation type="journal article" date="2014" name="Int. J. Syst. Evol. Microbiol.">
        <title>Complete genome sequence of Corynebacterium casei LMG S-19264T (=DSM 44701T), isolated from a smear-ripened cheese.</title>
        <authorList>
            <consortium name="US DOE Joint Genome Institute (JGI-PGF)"/>
            <person name="Walter F."/>
            <person name="Albersmeier A."/>
            <person name="Kalinowski J."/>
            <person name="Ruckert C."/>
        </authorList>
    </citation>
    <scope>NUCLEOTIDE SEQUENCE</scope>
    <source>
        <strain evidence="1">CGMCC 1.16134</strain>
    </source>
</reference>
<evidence type="ECO:0000313" key="1">
    <source>
        <dbReference type="EMBL" id="GGF98772.1"/>
    </source>
</evidence>
<dbReference type="AlphaFoldDB" id="A0A917CUN8"/>
<evidence type="ECO:0000313" key="2">
    <source>
        <dbReference type="Proteomes" id="UP000637643"/>
    </source>
</evidence>
<dbReference type="EMBL" id="BMKR01000027">
    <property type="protein sequence ID" value="GGF98772.1"/>
    <property type="molecule type" value="Genomic_DNA"/>
</dbReference>
<comment type="caution">
    <text evidence="1">The sequence shown here is derived from an EMBL/GenBank/DDBJ whole genome shotgun (WGS) entry which is preliminary data.</text>
</comment>
<sequence length="101" mass="11052">MVPTGSSKKFGGAVDINIVNELKSPYTNDAIEDIKGWSNAVRNKKFISCYWNDDIGYGITPTNKVTYKGYQHQGDAIVLGNKVKPGELANSAKRAIEKSKS</sequence>
<dbReference type="RefSeq" id="WP_189029650.1">
    <property type="nucleotide sequence ID" value="NZ_BMKR01000027.1"/>
</dbReference>
<name>A0A917CUN8_9BACL</name>
<reference evidence="1" key="2">
    <citation type="submission" date="2020-09" db="EMBL/GenBank/DDBJ databases">
        <authorList>
            <person name="Sun Q."/>
            <person name="Zhou Y."/>
        </authorList>
    </citation>
    <scope>NUCLEOTIDE SEQUENCE</scope>
    <source>
        <strain evidence="1">CGMCC 1.16134</strain>
    </source>
</reference>
<organism evidence="1 2">
    <name type="scientific">Paenibacillus albidus</name>
    <dbReference type="NCBI Taxonomy" id="2041023"/>
    <lineage>
        <taxon>Bacteria</taxon>
        <taxon>Bacillati</taxon>
        <taxon>Bacillota</taxon>
        <taxon>Bacilli</taxon>
        <taxon>Bacillales</taxon>
        <taxon>Paenibacillaceae</taxon>
        <taxon>Paenibacillus</taxon>
    </lineage>
</organism>
<proteinExistence type="predicted"/>
<protein>
    <submittedName>
        <fullName evidence="1">Uncharacterized protein</fullName>
    </submittedName>
</protein>
<dbReference type="Proteomes" id="UP000637643">
    <property type="component" value="Unassembled WGS sequence"/>
</dbReference>
<keyword evidence="2" id="KW-1185">Reference proteome</keyword>
<accession>A0A917CUN8</accession>
<gene>
    <name evidence="1" type="ORF">GCM10010912_49390</name>
</gene>